<proteinExistence type="predicted"/>
<protein>
    <submittedName>
        <fullName evidence="1 2">Uncharacterized protein</fullName>
    </submittedName>
</protein>
<dbReference type="InParanoid" id="B0XC77"/>
<dbReference type="VEuPathDB" id="VectorBase:CQUJHB020295"/>
<dbReference type="EMBL" id="DS232677">
    <property type="protein sequence ID" value="EDS44683.1"/>
    <property type="molecule type" value="Genomic_DNA"/>
</dbReference>
<dbReference type="KEGG" id="cqu:CpipJ_CPIJ016963"/>
<evidence type="ECO:0000313" key="3">
    <source>
        <dbReference type="Proteomes" id="UP000002320"/>
    </source>
</evidence>
<dbReference type="EnsemblMetazoa" id="CPIJ016963-RA">
    <property type="protein sequence ID" value="CPIJ016963-PA"/>
    <property type="gene ID" value="CPIJ016963"/>
</dbReference>
<reference evidence="2" key="2">
    <citation type="submission" date="2020-05" db="UniProtKB">
        <authorList>
            <consortium name="EnsemblMetazoa"/>
        </authorList>
    </citation>
    <scope>IDENTIFICATION</scope>
    <source>
        <strain evidence="2">JHB</strain>
    </source>
</reference>
<sequence length="85" mass="10153">MNNLMGKTIRLAAFYLLPWIMMRQKDDGVVRYLNQSYTIDGIDGYMLVQFCIRFNCTWDLSVAWQFELWQDGTLVKYFTEPLQKV</sequence>
<reference evidence="1" key="1">
    <citation type="submission" date="2007-03" db="EMBL/GenBank/DDBJ databases">
        <title>Annotation of Culex pipiens quinquefasciatus.</title>
        <authorList>
            <consortium name="The Broad Institute Genome Sequencing Platform"/>
            <person name="Atkinson P.W."/>
            <person name="Hemingway J."/>
            <person name="Christensen B.M."/>
            <person name="Higgs S."/>
            <person name="Kodira C."/>
            <person name="Hannick L."/>
            <person name="Megy K."/>
            <person name="O'Leary S."/>
            <person name="Pearson M."/>
            <person name="Haas B.J."/>
            <person name="Mauceli E."/>
            <person name="Wortman J.R."/>
            <person name="Lee N.H."/>
            <person name="Guigo R."/>
            <person name="Stanke M."/>
            <person name="Alvarado L."/>
            <person name="Amedeo P."/>
            <person name="Antoine C.H."/>
            <person name="Arensburger P."/>
            <person name="Bidwell S.L."/>
            <person name="Crawford M."/>
            <person name="Camaro F."/>
            <person name="Devon K."/>
            <person name="Engels R."/>
            <person name="Hammond M."/>
            <person name="Howarth C."/>
            <person name="Koehrsen M."/>
            <person name="Lawson D."/>
            <person name="Montgomery P."/>
            <person name="Nene V."/>
            <person name="Nusbaum C."/>
            <person name="Puiu D."/>
            <person name="Romero-Severson J."/>
            <person name="Severson D.W."/>
            <person name="Shumway M."/>
            <person name="Sisk P."/>
            <person name="Stolte C."/>
            <person name="Zeng Q."/>
            <person name="Eisenstadt E."/>
            <person name="Fraser-Liggett C."/>
            <person name="Strausberg R."/>
            <person name="Galagan J."/>
            <person name="Birren B."/>
            <person name="Collins F.H."/>
        </authorList>
    </citation>
    <scope>NUCLEOTIDE SEQUENCE [LARGE SCALE GENOMIC DNA]</scope>
    <source>
        <strain evidence="1">JHB</strain>
    </source>
</reference>
<dbReference type="VEuPathDB" id="VectorBase:CPIJ016963"/>
<dbReference type="Proteomes" id="UP000002320">
    <property type="component" value="Unassembled WGS sequence"/>
</dbReference>
<organism>
    <name type="scientific">Culex quinquefasciatus</name>
    <name type="common">Southern house mosquito</name>
    <name type="synonym">Culex pungens</name>
    <dbReference type="NCBI Taxonomy" id="7176"/>
    <lineage>
        <taxon>Eukaryota</taxon>
        <taxon>Metazoa</taxon>
        <taxon>Ecdysozoa</taxon>
        <taxon>Arthropoda</taxon>
        <taxon>Hexapoda</taxon>
        <taxon>Insecta</taxon>
        <taxon>Pterygota</taxon>
        <taxon>Neoptera</taxon>
        <taxon>Endopterygota</taxon>
        <taxon>Diptera</taxon>
        <taxon>Nematocera</taxon>
        <taxon>Culicoidea</taxon>
        <taxon>Culicidae</taxon>
        <taxon>Culicinae</taxon>
        <taxon>Culicini</taxon>
        <taxon>Culex</taxon>
        <taxon>Culex</taxon>
    </lineage>
</organism>
<keyword evidence="3" id="KW-1185">Reference proteome</keyword>
<name>B0XC77_CULQU</name>
<evidence type="ECO:0000313" key="2">
    <source>
        <dbReference type="EnsemblMetazoa" id="CPIJ016963-PA"/>
    </source>
</evidence>
<dbReference type="HOGENOM" id="CLU_2514884_0_0_1"/>
<dbReference type="AlphaFoldDB" id="B0XC77"/>
<evidence type="ECO:0000313" key="1">
    <source>
        <dbReference type="EMBL" id="EDS44683.1"/>
    </source>
</evidence>
<accession>B0XC77</accession>
<dbReference type="OrthoDB" id="8182981at2759"/>
<gene>
    <name evidence="2" type="primary">6050685</name>
    <name evidence="1" type="ORF">CpipJ_CPIJ016963</name>
</gene>